<evidence type="ECO:0000256" key="2">
    <source>
        <dbReference type="PROSITE-ProRule" id="PRU00110"/>
    </source>
</evidence>
<feature type="domain" description="HPt" evidence="3">
    <location>
        <begin position="21"/>
        <end position="116"/>
    </location>
</feature>
<evidence type="ECO:0000256" key="1">
    <source>
        <dbReference type="ARBA" id="ARBA00023012"/>
    </source>
</evidence>
<evidence type="ECO:0000313" key="4">
    <source>
        <dbReference type="EMBL" id="MFD1766012.1"/>
    </source>
</evidence>
<dbReference type="Proteomes" id="UP001597215">
    <property type="component" value="Unassembled WGS sequence"/>
</dbReference>
<organism evidence="4 5">
    <name type="scientific">Sphingorhabdus buctiana</name>
    <dbReference type="NCBI Taxonomy" id="1508805"/>
    <lineage>
        <taxon>Bacteria</taxon>
        <taxon>Pseudomonadati</taxon>
        <taxon>Pseudomonadota</taxon>
        <taxon>Alphaproteobacteria</taxon>
        <taxon>Sphingomonadales</taxon>
        <taxon>Sphingomonadaceae</taxon>
        <taxon>Sphingorhabdus</taxon>
    </lineage>
</organism>
<evidence type="ECO:0000259" key="3">
    <source>
        <dbReference type="PROSITE" id="PS50894"/>
    </source>
</evidence>
<proteinExistence type="predicted"/>
<evidence type="ECO:0000313" key="5">
    <source>
        <dbReference type="Proteomes" id="UP001597215"/>
    </source>
</evidence>
<keyword evidence="5" id="KW-1185">Reference proteome</keyword>
<dbReference type="RefSeq" id="WP_374612306.1">
    <property type="nucleotide sequence ID" value="NZ_JBHUEL010000003.1"/>
</dbReference>
<name>A0ABW4MEP0_9SPHN</name>
<keyword evidence="1" id="KW-0902">Two-component regulatory system</keyword>
<dbReference type="PROSITE" id="PS50894">
    <property type="entry name" value="HPT"/>
    <property type="match status" value="1"/>
</dbReference>
<accession>A0ABW4MEP0</accession>
<keyword evidence="2" id="KW-0597">Phosphoprotein</keyword>
<dbReference type="InterPro" id="IPR008207">
    <property type="entry name" value="Sig_transdc_His_kin_Hpt_dom"/>
</dbReference>
<gene>
    <name evidence="4" type="ORF">ACFSAG_04045</name>
</gene>
<dbReference type="Pfam" id="PF01627">
    <property type="entry name" value="Hpt"/>
    <property type="match status" value="1"/>
</dbReference>
<dbReference type="SUPFAM" id="SSF47226">
    <property type="entry name" value="Histidine-containing phosphotransfer domain, HPT domain"/>
    <property type="match status" value="1"/>
</dbReference>
<sequence>MSYSAEEIVNWATFGETRTVLGEAFVRVLGYFREDGIKSVGAIEQAMRERDSAKLVLPSHTLKGESWQFGAERLAALAEEIEVAARHYVEIRQGPEELVEKVVQLRPLFEATLTALEAEASPLVERRGQYGSRTFSQTQFGRL</sequence>
<dbReference type="InterPro" id="IPR036641">
    <property type="entry name" value="HPT_dom_sf"/>
</dbReference>
<feature type="modified residue" description="Phosphohistidine" evidence="2">
    <location>
        <position position="60"/>
    </location>
</feature>
<dbReference type="EMBL" id="JBHUEL010000003">
    <property type="protein sequence ID" value="MFD1766012.1"/>
    <property type="molecule type" value="Genomic_DNA"/>
</dbReference>
<dbReference type="Gene3D" id="1.20.120.160">
    <property type="entry name" value="HPT domain"/>
    <property type="match status" value="1"/>
</dbReference>
<comment type="caution">
    <text evidence="4">The sequence shown here is derived from an EMBL/GenBank/DDBJ whole genome shotgun (WGS) entry which is preliminary data.</text>
</comment>
<reference evidence="5" key="1">
    <citation type="journal article" date="2019" name="Int. J. Syst. Evol. Microbiol.">
        <title>The Global Catalogue of Microorganisms (GCM) 10K type strain sequencing project: providing services to taxonomists for standard genome sequencing and annotation.</title>
        <authorList>
            <consortium name="The Broad Institute Genomics Platform"/>
            <consortium name="The Broad Institute Genome Sequencing Center for Infectious Disease"/>
            <person name="Wu L."/>
            <person name="Ma J."/>
        </authorList>
    </citation>
    <scope>NUCLEOTIDE SEQUENCE [LARGE SCALE GENOMIC DNA]</scope>
    <source>
        <strain evidence="5">CGMCC 1.12449</strain>
    </source>
</reference>
<protein>
    <submittedName>
        <fullName evidence="4">Hpt domain-containing protein</fullName>
    </submittedName>
</protein>